<feature type="active site" description="Proton acceptor" evidence="11">
    <location>
        <position position="162"/>
    </location>
</feature>
<evidence type="ECO:0000256" key="12">
    <source>
        <dbReference type="PIRSR" id="PIRSR611284-2"/>
    </source>
</evidence>
<feature type="binding site" evidence="12">
    <location>
        <begin position="162"/>
        <end position="166"/>
    </location>
    <ligand>
        <name>NADP(+)</name>
        <dbReference type="ChEBI" id="CHEBI:58349"/>
    </ligand>
</feature>
<dbReference type="NCBIfam" id="NF005559">
    <property type="entry name" value="PRK07231.1"/>
    <property type="match status" value="1"/>
</dbReference>
<dbReference type="EC" id="1.1.1.100" evidence="3 13"/>
<dbReference type="SUPFAM" id="SSF51735">
    <property type="entry name" value="NAD(P)-binding Rossmann-fold domains"/>
    <property type="match status" value="1"/>
</dbReference>
<proteinExistence type="inferred from homology"/>
<dbReference type="NCBIfam" id="NF009466">
    <property type="entry name" value="PRK12826.1-2"/>
    <property type="match status" value="1"/>
</dbReference>
<dbReference type="InterPro" id="IPR020904">
    <property type="entry name" value="Sc_DH/Rdtase_CS"/>
</dbReference>
<comment type="caution">
    <text evidence="15">The sequence shown here is derived from an EMBL/GenBank/DDBJ whole genome shotgun (WGS) entry which is preliminary data.</text>
</comment>
<dbReference type="InterPro" id="IPR050259">
    <property type="entry name" value="SDR"/>
</dbReference>
<dbReference type="GO" id="GO:0006633">
    <property type="term" value="P:fatty acid biosynthetic process"/>
    <property type="evidence" value="ECO:0007669"/>
    <property type="project" value="UniProtKB-UniPathway"/>
</dbReference>
<evidence type="ECO:0000256" key="2">
    <source>
        <dbReference type="ARBA" id="ARBA00006484"/>
    </source>
</evidence>
<dbReference type="PANTHER" id="PTHR42879:SF2">
    <property type="entry name" value="3-OXOACYL-[ACYL-CARRIER-PROTEIN] REDUCTASE FABG"/>
    <property type="match status" value="1"/>
</dbReference>
<dbReference type="NCBIfam" id="TIGR01830">
    <property type="entry name" value="3oxo_ACP_reduc"/>
    <property type="match status" value="1"/>
</dbReference>
<comment type="similarity">
    <text evidence="2 13">Belongs to the short-chain dehydrogenases/reductases (SDR) family.</text>
</comment>
<dbReference type="Pfam" id="PF13561">
    <property type="entry name" value="adh_short_C2"/>
    <property type="match status" value="1"/>
</dbReference>
<keyword evidence="4 13" id="KW-0444">Lipid biosynthesis</keyword>
<evidence type="ECO:0000256" key="3">
    <source>
        <dbReference type="ARBA" id="ARBA00012948"/>
    </source>
</evidence>
<dbReference type="InterPro" id="IPR036291">
    <property type="entry name" value="NAD(P)-bd_dom_sf"/>
</dbReference>
<keyword evidence="8 13" id="KW-0443">Lipid metabolism</keyword>
<keyword evidence="5 13" id="KW-0276">Fatty acid metabolism</keyword>
<comment type="subunit">
    <text evidence="13">Homotetramer.</text>
</comment>
<dbReference type="InterPro" id="IPR011284">
    <property type="entry name" value="3oxo_ACP_reduc"/>
</dbReference>
<dbReference type="AlphaFoldDB" id="A0A6N6NP20"/>
<evidence type="ECO:0000256" key="1">
    <source>
        <dbReference type="ARBA" id="ARBA00005194"/>
    </source>
</evidence>
<keyword evidence="7 13" id="KW-0560">Oxidoreductase</keyword>
<dbReference type="InterPro" id="IPR057326">
    <property type="entry name" value="KR_dom"/>
</dbReference>
<evidence type="ECO:0000313" key="15">
    <source>
        <dbReference type="EMBL" id="KAB1641769.1"/>
    </source>
</evidence>
<dbReference type="Gene3D" id="3.40.50.720">
    <property type="entry name" value="NAD(P)-binding Rossmann-like Domain"/>
    <property type="match status" value="1"/>
</dbReference>
<sequence>MTEQVKPERKGALVTGSSRGIGRAIALSLAESGMNVCVNCSSERSLPAAQELAAQISATYGVKSLALVANVASAEEAQTLVESAHVAFGRLDVLVNNAGITRDGLVARMKEEDFDAVIDVNLKGTFNCCKAATKIMMKQRSGRIVNMSSVVGVSGNAGQANYAASKAGVIGITKSLSCELAPRNVTVNAVAPGFIETDMTDALSDKQREAISSRIACGRLGQPEDVANLVKFLASDEAGYITGQVICIDGGMAL</sequence>
<evidence type="ECO:0000256" key="8">
    <source>
        <dbReference type="ARBA" id="ARBA00023098"/>
    </source>
</evidence>
<dbReference type="PANTHER" id="PTHR42879">
    <property type="entry name" value="3-OXOACYL-(ACYL-CARRIER-PROTEIN) REDUCTASE"/>
    <property type="match status" value="1"/>
</dbReference>
<organism evidence="15 16">
    <name type="scientific">Ellagibacter isourolithinifaciens</name>
    <dbReference type="NCBI Taxonomy" id="2137581"/>
    <lineage>
        <taxon>Bacteria</taxon>
        <taxon>Bacillati</taxon>
        <taxon>Actinomycetota</taxon>
        <taxon>Coriobacteriia</taxon>
        <taxon>Eggerthellales</taxon>
        <taxon>Eggerthellaceae</taxon>
        <taxon>Ellagibacter</taxon>
    </lineage>
</organism>
<comment type="function">
    <text evidence="13">Catalyzes the NADPH-dependent reduction of beta-ketoacyl-ACP substrates to beta-hydroxyacyl-ACP products, the first reductive step in the elongation cycle of fatty acid biosynthesis.</text>
</comment>
<reference evidence="15 16" key="1">
    <citation type="submission" date="2019-09" db="EMBL/GenBank/DDBJ databases">
        <title>Whole genome shotgun sequencing (WGS) of Ellagibacter isourolithinifaciens DSM 104140(T) and Adlercreutzia muris DSM 29508(T).</title>
        <authorList>
            <person name="Stoll D.A."/>
            <person name="Danylec N."/>
            <person name="Huch M."/>
        </authorList>
    </citation>
    <scope>NUCLEOTIDE SEQUENCE [LARGE SCALE GENOMIC DNA]</scope>
    <source>
        <strain evidence="15 16">DSM 104140</strain>
    </source>
</reference>
<feature type="domain" description="Ketoreductase" evidence="14">
    <location>
        <begin position="10"/>
        <end position="193"/>
    </location>
</feature>
<comment type="catalytic activity">
    <reaction evidence="10 13">
        <text>a (3R)-hydroxyacyl-[ACP] + NADP(+) = a 3-oxoacyl-[ACP] + NADPH + H(+)</text>
        <dbReference type="Rhea" id="RHEA:17397"/>
        <dbReference type="Rhea" id="RHEA-COMP:9916"/>
        <dbReference type="Rhea" id="RHEA-COMP:9945"/>
        <dbReference type="ChEBI" id="CHEBI:15378"/>
        <dbReference type="ChEBI" id="CHEBI:57783"/>
        <dbReference type="ChEBI" id="CHEBI:58349"/>
        <dbReference type="ChEBI" id="CHEBI:78776"/>
        <dbReference type="ChEBI" id="CHEBI:78827"/>
        <dbReference type="EC" id="1.1.1.100"/>
    </reaction>
</comment>
<feature type="binding site" evidence="12">
    <location>
        <begin position="70"/>
        <end position="71"/>
    </location>
    <ligand>
        <name>NADP(+)</name>
        <dbReference type="ChEBI" id="CHEBI:58349"/>
    </ligand>
</feature>
<feature type="binding site" evidence="12">
    <location>
        <position position="195"/>
    </location>
    <ligand>
        <name>NADP(+)</name>
        <dbReference type="ChEBI" id="CHEBI:58349"/>
    </ligand>
</feature>
<evidence type="ECO:0000256" key="10">
    <source>
        <dbReference type="ARBA" id="ARBA00048508"/>
    </source>
</evidence>
<gene>
    <name evidence="15" type="primary">fabG</name>
    <name evidence="15" type="ORF">F8C90_02825</name>
</gene>
<dbReference type="PRINTS" id="PR00081">
    <property type="entry name" value="GDHRDH"/>
</dbReference>
<accession>A0A6N6NP20</accession>
<dbReference type="InterPro" id="IPR002347">
    <property type="entry name" value="SDR_fam"/>
</dbReference>
<protein>
    <recommendedName>
        <fullName evidence="3 13">3-oxoacyl-[acyl-carrier-protein] reductase</fullName>
        <ecNumber evidence="3 13">1.1.1.100</ecNumber>
    </recommendedName>
</protein>
<evidence type="ECO:0000259" key="14">
    <source>
        <dbReference type="SMART" id="SM00822"/>
    </source>
</evidence>
<evidence type="ECO:0000313" key="16">
    <source>
        <dbReference type="Proteomes" id="UP000468668"/>
    </source>
</evidence>
<name>A0A6N6NP20_9ACTN</name>
<dbReference type="GO" id="GO:0051287">
    <property type="term" value="F:NAD binding"/>
    <property type="evidence" value="ECO:0007669"/>
    <property type="project" value="UniProtKB-UniRule"/>
</dbReference>
<dbReference type="OrthoDB" id="9808187at2"/>
<evidence type="ECO:0000256" key="5">
    <source>
        <dbReference type="ARBA" id="ARBA00022832"/>
    </source>
</evidence>
<dbReference type="GeneID" id="98657335"/>
<feature type="binding site" evidence="12">
    <location>
        <begin position="16"/>
        <end position="19"/>
    </location>
    <ligand>
        <name>NADP(+)</name>
        <dbReference type="ChEBI" id="CHEBI:58349"/>
    </ligand>
</feature>
<dbReference type="SMART" id="SM00822">
    <property type="entry name" value="PKS_KR"/>
    <property type="match status" value="1"/>
</dbReference>
<evidence type="ECO:0000256" key="11">
    <source>
        <dbReference type="PIRSR" id="PIRSR611284-1"/>
    </source>
</evidence>
<dbReference type="GO" id="GO:0004316">
    <property type="term" value="F:3-oxoacyl-[acyl-carrier-protein] reductase (NADPH) activity"/>
    <property type="evidence" value="ECO:0007669"/>
    <property type="project" value="UniProtKB-UniRule"/>
</dbReference>
<evidence type="ECO:0000256" key="9">
    <source>
        <dbReference type="ARBA" id="ARBA00023160"/>
    </source>
</evidence>
<evidence type="ECO:0000256" key="4">
    <source>
        <dbReference type="ARBA" id="ARBA00022516"/>
    </source>
</evidence>
<dbReference type="PRINTS" id="PR00080">
    <property type="entry name" value="SDRFAMILY"/>
</dbReference>
<feature type="binding site" evidence="12">
    <location>
        <position position="97"/>
    </location>
    <ligand>
        <name>NADP(+)</name>
        <dbReference type="ChEBI" id="CHEBI:58349"/>
    </ligand>
</feature>
<keyword evidence="16" id="KW-1185">Reference proteome</keyword>
<dbReference type="EMBL" id="WAJR01000004">
    <property type="protein sequence ID" value="KAB1641769.1"/>
    <property type="molecule type" value="Genomic_DNA"/>
</dbReference>
<dbReference type="CDD" id="cd05333">
    <property type="entry name" value="BKR_SDR_c"/>
    <property type="match status" value="1"/>
</dbReference>
<dbReference type="Proteomes" id="UP000468668">
    <property type="component" value="Unassembled WGS sequence"/>
</dbReference>
<dbReference type="FunFam" id="3.40.50.720:FF:000037">
    <property type="entry name" value="3-oxoacyl-[acyl-carrier-protein] reductase FabG"/>
    <property type="match status" value="1"/>
</dbReference>
<dbReference type="UniPathway" id="UPA00094"/>
<evidence type="ECO:0000256" key="7">
    <source>
        <dbReference type="ARBA" id="ARBA00023002"/>
    </source>
</evidence>
<dbReference type="PROSITE" id="PS00061">
    <property type="entry name" value="ADH_SHORT"/>
    <property type="match status" value="1"/>
</dbReference>
<comment type="pathway">
    <text evidence="1 13">Lipid metabolism; fatty acid biosynthesis.</text>
</comment>
<keyword evidence="9 13" id="KW-0275">Fatty acid biosynthesis</keyword>
<evidence type="ECO:0000256" key="13">
    <source>
        <dbReference type="RuleBase" id="RU366074"/>
    </source>
</evidence>
<keyword evidence="6 12" id="KW-0521">NADP</keyword>
<dbReference type="RefSeq" id="WP_158048938.1">
    <property type="nucleotide sequence ID" value="NZ_WAJR01000004.1"/>
</dbReference>
<evidence type="ECO:0000256" key="6">
    <source>
        <dbReference type="ARBA" id="ARBA00022857"/>
    </source>
</evidence>